<dbReference type="EMBL" id="JABBHF010000003">
    <property type="protein sequence ID" value="NMH87242.1"/>
    <property type="molecule type" value="Genomic_DNA"/>
</dbReference>
<protein>
    <submittedName>
        <fullName evidence="2">Uncharacterized protein</fullName>
    </submittedName>
</protein>
<evidence type="ECO:0000313" key="3">
    <source>
        <dbReference type="Proteomes" id="UP000746690"/>
    </source>
</evidence>
<dbReference type="Proteomes" id="UP000746690">
    <property type="component" value="Unassembled WGS sequence"/>
</dbReference>
<feature type="chain" id="PRO_5047465517" evidence="1">
    <location>
        <begin position="23"/>
        <end position="210"/>
    </location>
</feature>
<sequence length="210" mass="24642">MKKIKKYIILITAFVCWSKLMAQQPPLPVEIFGGHRALSYQHVINKKIFEKRFGFFNITTFDAEYKEDPRNVYLISSMFSYNIGKGFSAGLGGEIQRPGAFVYVGAQYAYTTQQLLFVLFPSMNLNGYKQYSQFALLEYRPKLNENYRGYFKMQFLVTTDFHNYDRGYQQFRLGLQRENIQFGLATNFDQFNSNAITTNNFGFFVRTLFF</sequence>
<name>A0ABX1RUM3_9FLAO</name>
<accession>A0ABX1RUM3</accession>
<organism evidence="2 3">
    <name type="scientific">Flavivirga algicola</name>
    <dbReference type="NCBI Taxonomy" id="2729136"/>
    <lineage>
        <taxon>Bacteria</taxon>
        <taxon>Pseudomonadati</taxon>
        <taxon>Bacteroidota</taxon>
        <taxon>Flavobacteriia</taxon>
        <taxon>Flavobacteriales</taxon>
        <taxon>Flavobacteriaceae</taxon>
        <taxon>Flavivirga</taxon>
    </lineage>
</organism>
<evidence type="ECO:0000313" key="2">
    <source>
        <dbReference type="EMBL" id="NMH87242.1"/>
    </source>
</evidence>
<gene>
    <name evidence="2" type="ORF">HHX25_06975</name>
</gene>
<keyword evidence="1" id="KW-0732">Signal</keyword>
<comment type="caution">
    <text evidence="2">The sequence shown here is derived from an EMBL/GenBank/DDBJ whole genome shotgun (WGS) entry which is preliminary data.</text>
</comment>
<evidence type="ECO:0000256" key="1">
    <source>
        <dbReference type="SAM" id="SignalP"/>
    </source>
</evidence>
<proteinExistence type="predicted"/>
<keyword evidence="3" id="KW-1185">Reference proteome</keyword>
<reference evidence="2 3" key="1">
    <citation type="submission" date="2020-04" db="EMBL/GenBank/DDBJ databases">
        <title>A Flavivirga sp. nov.</title>
        <authorList>
            <person name="Sun X."/>
        </authorList>
    </citation>
    <scope>NUCLEOTIDE SEQUENCE [LARGE SCALE GENOMIC DNA]</scope>
    <source>
        <strain evidence="2 3">Y03</strain>
    </source>
</reference>
<dbReference type="RefSeq" id="WP_169671557.1">
    <property type="nucleotide sequence ID" value="NZ_JABBHF010000003.1"/>
</dbReference>
<feature type="signal peptide" evidence="1">
    <location>
        <begin position="1"/>
        <end position="22"/>
    </location>
</feature>